<dbReference type="InterPro" id="IPR002467">
    <property type="entry name" value="Pept_M24A_MAP1"/>
</dbReference>
<dbReference type="Gene3D" id="3.90.230.10">
    <property type="entry name" value="Creatinase/methionine aminopeptidase superfamily"/>
    <property type="match status" value="1"/>
</dbReference>
<dbReference type="InterPro" id="IPR036005">
    <property type="entry name" value="Creatinase/aminopeptidase-like"/>
</dbReference>
<feature type="domain" description="Peptidase M24" evidence="6">
    <location>
        <begin position="60"/>
        <end position="288"/>
    </location>
</feature>
<dbReference type="PRINTS" id="PR00599">
    <property type="entry name" value="MAPEPTIDASE"/>
</dbReference>
<evidence type="ECO:0000256" key="5">
    <source>
        <dbReference type="SAM" id="MobiDB-lite"/>
    </source>
</evidence>
<evidence type="ECO:0000256" key="2">
    <source>
        <dbReference type="ARBA" id="ARBA00022670"/>
    </source>
</evidence>
<reference evidence="7" key="1">
    <citation type="submission" date="2020-05" db="EMBL/GenBank/DDBJ databases">
        <authorList>
            <person name="Chiriac C."/>
            <person name="Salcher M."/>
            <person name="Ghai R."/>
            <person name="Kavagutti S V."/>
        </authorList>
    </citation>
    <scope>NUCLEOTIDE SEQUENCE</scope>
</reference>
<organism evidence="7">
    <name type="scientific">freshwater metagenome</name>
    <dbReference type="NCBI Taxonomy" id="449393"/>
    <lineage>
        <taxon>unclassified sequences</taxon>
        <taxon>metagenomes</taxon>
        <taxon>ecological metagenomes</taxon>
    </lineage>
</organism>
<evidence type="ECO:0000256" key="1">
    <source>
        <dbReference type="ARBA" id="ARBA00022438"/>
    </source>
</evidence>
<gene>
    <name evidence="7" type="ORF">UFOPK3139_01933</name>
    <name evidence="8" type="ORF">UFOPK3543_01851</name>
</gene>
<dbReference type="GO" id="GO:0006508">
    <property type="term" value="P:proteolysis"/>
    <property type="evidence" value="ECO:0007669"/>
    <property type="project" value="UniProtKB-KW"/>
</dbReference>
<evidence type="ECO:0000313" key="7">
    <source>
        <dbReference type="EMBL" id="CAB4833961.1"/>
    </source>
</evidence>
<accession>A0A6J7ALY8</accession>
<dbReference type="GO" id="GO:0070006">
    <property type="term" value="F:metalloaminopeptidase activity"/>
    <property type="evidence" value="ECO:0007669"/>
    <property type="project" value="InterPro"/>
</dbReference>
<sequence length="322" mass="34878">MAKRKLRRAPAAPKSVPPVLPALIGPRRAVPREIPRPPYALTGDPGRSRPHPVRSPEVIERMRAAGRAAAEILRYAGHHVEPGLTTDKLDAIVHEKTLSYGGYPSPLNYRGFPKSVCTSINEVICHGIPDSRPLANGDIVNVDVTIFLDGVHGDTSATFAVGEIDEYSTMLIRETRNSLYRAIDVVKPGVPINEIGRAIENHARKFKLGVVREFIGHGIGEEFHGVLQIPHYYDSRARAILEEGMTFTIEPMLTLGDPSLGVWDDEWTAVTLDGRRSAQFEHMLVVTAGGCEVLTMCDDDAAMGHDASGAAVTQAGGADANP</sequence>
<keyword evidence="3" id="KW-0479">Metal-binding</keyword>
<keyword evidence="1" id="KW-0031">Aminopeptidase</keyword>
<protein>
    <submittedName>
        <fullName evidence="7">Unannotated protein</fullName>
    </submittedName>
</protein>
<evidence type="ECO:0000259" key="6">
    <source>
        <dbReference type="Pfam" id="PF00557"/>
    </source>
</evidence>
<keyword evidence="4" id="KW-0378">Hydrolase</keyword>
<dbReference type="PANTHER" id="PTHR43330">
    <property type="entry name" value="METHIONINE AMINOPEPTIDASE"/>
    <property type="match status" value="1"/>
</dbReference>
<dbReference type="PROSITE" id="PS00680">
    <property type="entry name" value="MAP_1"/>
    <property type="match status" value="1"/>
</dbReference>
<dbReference type="CDD" id="cd01086">
    <property type="entry name" value="MetAP1"/>
    <property type="match status" value="1"/>
</dbReference>
<name>A0A6J7ALY8_9ZZZZ</name>
<dbReference type="PANTHER" id="PTHR43330:SF8">
    <property type="entry name" value="METHIONINE AMINOPEPTIDASE 1D, MITOCHONDRIAL"/>
    <property type="match status" value="1"/>
</dbReference>
<dbReference type="EMBL" id="CAFBMH010000073">
    <property type="protein sequence ID" value="CAB4916600.1"/>
    <property type="molecule type" value="Genomic_DNA"/>
</dbReference>
<dbReference type="InterPro" id="IPR001714">
    <property type="entry name" value="Pept_M24_MAP"/>
</dbReference>
<feature type="region of interest" description="Disordered" evidence="5">
    <location>
        <begin position="1"/>
        <end position="54"/>
    </location>
</feature>
<keyword evidence="2" id="KW-0645">Protease</keyword>
<dbReference type="HAMAP" id="MF_01974">
    <property type="entry name" value="MetAP_1"/>
    <property type="match status" value="1"/>
</dbReference>
<dbReference type="NCBIfam" id="TIGR00500">
    <property type="entry name" value="met_pdase_I"/>
    <property type="match status" value="1"/>
</dbReference>
<proteinExistence type="inferred from homology"/>
<dbReference type="AlphaFoldDB" id="A0A6J7ALY8"/>
<evidence type="ECO:0000313" key="8">
    <source>
        <dbReference type="EMBL" id="CAB4916600.1"/>
    </source>
</evidence>
<dbReference type="InterPro" id="IPR000994">
    <property type="entry name" value="Pept_M24"/>
</dbReference>
<dbReference type="SUPFAM" id="SSF55920">
    <property type="entry name" value="Creatinase/aminopeptidase"/>
    <property type="match status" value="1"/>
</dbReference>
<evidence type="ECO:0000256" key="4">
    <source>
        <dbReference type="ARBA" id="ARBA00022801"/>
    </source>
</evidence>
<dbReference type="GO" id="GO:0046872">
    <property type="term" value="F:metal ion binding"/>
    <property type="evidence" value="ECO:0007669"/>
    <property type="project" value="UniProtKB-KW"/>
</dbReference>
<evidence type="ECO:0000256" key="3">
    <source>
        <dbReference type="ARBA" id="ARBA00022723"/>
    </source>
</evidence>
<dbReference type="Pfam" id="PF00557">
    <property type="entry name" value="Peptidase_M24"/>
    <property type="match status" value="1"/>
</dbReference>
<dbReference type="EMBL" id="CAFABA010000085">
    <property type="protein sequence ID" value="CAB4833961.1"/>
    <property type="molecule type" value="Genomic_DNA"/>
</dbReference>